<dbReference type="STRING" id="1218508.JG29_12330"/>
<evidence type="ECO:0000313" key="3">
    <source>
        <dbReference type="EMBL" id="KJY48822.1"/>
    </source>
</evidence>
<keyword evidence="4" id="KW-1185">Reference proteome</keyword>
<keyword evidence="1" id="KW-1133">Transmembrane helix</keyword>
<dbReference type="EMBL" id="JXBZ01000008">
    <property type="protein sequence ID" value="KJY48822.1"/>
    <property type="molecule type" value="Genomic_DNA"/>
</dbReference>
<evidence type="ECO:0000256" key="1">
    <source>
        <dbReference type="SAM" id="Phobius"/>
    </source>
</evidence>
<dbReference type="Pfam" id="PF13349">
    <property type="entry name" value="DUF4097"/>
    <property type="match status" value="1"/>
</dbReference>
<comment type="caution">
    <text evidence="3">The sequence shown here is derived from an EMBL/GenBank/DDBJ whole genome shotgun (WGS) entry which is preliminary data.</text>
</comment>
<keyword evidence="1" id="KW-0472">Membrane</keyword>
<accession>A0A0F4KQ74</accession>
<feature type="domain" description="DUF4097" evidence="2">
    <location>
        <begin position="62"/>
        <end position="299"/>
    </location>
</feature>
<dbReference type="Proteomes" id="UP000033695">
    <property type="component" value="Unassembled WGS sequence"/>
</dbReference>
<evidence type="ECO:0000313" key="4">
    <source>
        <dbReference type="Proteomes" id="UP000033695"/>
    </source>
</evidence>
<sequence length="302" mass="34097">MKKYYQIIGGLFFLGLLICGIGYFNRGFQTIGTNNGQGPLVVLKNNPRRIQRTLTTTKQFTTADITIKNTQLVVKPGPQLKAEFTSKQYVQVAVRDHQLQIIQKQYPNQVNEVHLRAPQDRSPVQYSRLVITIPPKQTLAALKLKADNCRLSFQNVAVNKLVLDNTNSQADWHQVSIIRQAQINDSDCRYQLDNCRLVAPKFDLNDAHLQIQHSQLTNLDLNANTITLKILATALGQDNLIKANDLQLTLEDLNPDLSINTSGHLDIIHNHQPKRRQLQQNNSSINFLDIHSDDGQLKLQGG</sequence>
<keyword evidence="1" id="KW-0812">Transmembrane</keyword>
<protein>
    <recommendedName>
        <fullName evidence="2">DUF4097 domain-containing protein</fullName>
    </recommendedName>
</protein>
<dbReference type="HOGENOM" id="CLU_920679_0_0_9"/>
<dbReference type="AlphaFoldDB" id="A0A0F4KQ74"/>
<proteinExistence type="predicted"/>
<evidence type="ECO:0000259" key="2">
    <source>
        <dbReference type="Pfam" id="PF13349"/>
    </source>
</evidence>
<dbReference type="InterPro" id="IPR025164">
    <property type="entry name" value="Toastrack_DUF4097"/>
</dbReference>
<name>A0A0F4KQ74_9LACO</name>
<feature type="transmembrane region" description="Helical" evidence="1">
    <location>
        <begin position="7"/>
        <end position="24"/>
    </location>
</feature>
<dbReference type="PATRIC" id="fig|1218508.4.peg.1220"/>
<dbReference type="RefSeq" id="WP_045923075.1">
    <property type="nucleotide sequence ID" value="NZ_JBHTHW010000008.1"/>
</dbReference>
<reference evidence="3 4" key="1">
    <citation type="submission" date="2014-12" db="EMBL/GenBank/DDBJ databases">
        <title>Comparative genomics of the lactic acid bacteria isolated from the honey bee gut.</title>
        <authorList>
            <person name="Ellegaard K.M."/>
            <person name="Tamarit D."/>
            <person name="Javelind E."/>
            <person name="Olofsson T."/>
            <person name="Andersson S.G."/>
            <person name="Vasquez A."/>
        </authorList>
    </citation>
    <scope>NUCLEOTIDE SEQUENCE [LARGE SCALE GENOMIC DNA]</scope>
    <source>
        <strain evidence="3 4">Hon2</strain>
    </source>
</reference>
<organism evidence="3 4">
    <name type="scientific">Bombilactobacillus mellis</name>
    <dbReference type="NCBI Taxonomy" id="1218508"/>
    <lineage>
        <taxon>Bacteria</taxon>
        <taxon>Bacillati</taxon>
        <taxon>Bacillota</taxon>
        <taxon>Bacilli</taxon>
        <taxon>Lactobacillales</taxon>
        <taxon>Lactobacillaceae</taxon>
        <taxon>Bombilactobacillus</taxon>
    </lineage>
</organism>
<gene>
    <name evidence="3" type="ORF">JG29_12330</name>
</gene>